<evidence type="ECO:0000313" key="3">
    <source>
        <dbReference type="EMBL" id="KAG0503303.1"/>
    </source>
</evidence>
<evidence type="ECO:0000256" key="1">
    <source>
        <dbReference type="SAM" id="MobiDB-lite"/>
    </source>
</evidence>
<feature type="region of interest" description="Disordered" evidence="1">
    <location>
        <begin position="1"/>
        <end position="29"/>
    </location>
</feature>
<name>A0A835RVP1_VANPL</name>
<evidence type="ECO:0000313" key="5">
    <source>
        <dbReference type="Proteomes" id="UP000639772"/>
    </source>
</evidence>
<dbReference type="EMBL" id="JADCNL010000001">
    <property type="protein sequence ID" value="KAG0499054.1"/>
    <property type="molecule type" value="Genomic_DNA"/>
</dbReference>
<gene>
    <name evidence="3" type="ORF">HPP92_003375</name>
    <name evidence="2" type="ORF">HPP92_003745</name>
</gene>
<dbReference type="AlphaFoldDB" id="A0A835RVP1"/>
<organism evidence="2 4">
    <name type="scientific">Vanilla planifolia</name>
    <name type="common">Vanilla</name>
    <dbReference type="NCBI Taxonomy" id="51239"/>
    <lineage>
        <taxon>Eukaryota</taxon>
        <taxon>Viridiplantae</taxon>
        <taxon>Streptophyta</taxon>
        <taxon>Embryophyta</taxon>
        <taxon>Tracheophyta</taxon>
        <taxon>Spermatophyta</taxon>
        <taxon>Magnoliopsida</taxon>
        <taxon>Liliopsida</taxon>
        <taxon>Asparagales</taxon>
        <taxon>Orchidaceae</taxon>
        <taxon>Vanilloideae</taxon>
        <taxon>Vanilleae</taxon>
        <taxon>Vanilla</taxon>
    </lineage>
</organism>
<sequence>MNKNDPARAVPAPGARNLSASNLERQRHDLLPPPVPVITENQRLILLGLSEKTVAAIDIITDLLRIYRRVEEIVGPSAEMAEALLTPPSASERYRKTHHLVSLTSGKVPPSTTTDKDAAGPTPLLEPCFTDSFPLHHFDFHRNFSALCTN</sequence>
<evidence type="ECO:0000313" key="2">
    <source>
        <dbReference type="EMBL" id="KAG0499054.1"/>
    </source>
</evidence>
<protein>
    <submittedName>
        <fullName evidence="2">Uncharacterized protein</fullName>
    </submittedName>
</protein>
<comment type="caution">
    <text evidence="2">The sequence shown here is derived from an EMBL/GenBank/DDBJ whole genome shotgun (WGS) entry which is preliminary data.</text>
</comment>
<dbReference type="Proteomes" id="UP000639772">
    <property type="component" value="Chromosome 1"/>
</dbReference>
<reference evidence="4 5" key="1">
    <citation type="journal article" date="2020" name="Nat. Food">
        <title>A phased Vanilla planifolia genome enables genetic improvement of flavour and production.</title>
        <authorList>
            <person name="Hasing T."/>
            <person name="Tang H."/>
            <person name="Brym M."/>
            <person name="Khazi F."/>
            <person name="Huang T."/>
            <person name="Chambers A.H."/>
        </authorList>
    </citation>
    <scope>NUCLEOTIDE SEQUENCE [LARGE SCALE GENOMIC DNA]</scope>
    <source>
        <tissue evidence="2">Leaf</tissue>
    </source>
</reference>
<evidence type="ECO:0000313" key="4">
    <source>
        <dbReference type="Proteomes" id="UP000636800"/>
    </source>
</evidence>
<proteinExistence type="predicted"/>
<dbReference type="EMBL" id="JADCNM010000001">
    <property type="protein sequence ID" value="KAG0503303.1"/>
    <property type="molecule type" value="Genomic_DNA"/>
</dbReference>
<dbReference type="Proteomes" id="UP000636800">
    <property type="component" value="Chromosome 1"/>
</dbReference>
<accession>A0A835RVP1</accession>
<keyword evidence="4" id="KW-1185">Reference proteome</keyword>